<dbReference type="AlphaFoldDB" id="A0AAU8JSW9"/>
<gene>
    <name evidence="2" type="ORF">ABWK59_04140</name>
</gene>
<protein>
    <recommendedName>
        <fullName evidence="3">WD40 repeat protein</fullName>
    </recommendedName>
</protein>
<evidence type="ECO:0008006" key="3">
    <source>
        <dbReference type="Google" id="ProtNLM"/>
    </source>
</evidence>
<accession>A0AAU8JSW9</accession>
<name>A0AAU8JSW9_9ACTN</name>
<evidence type="ECO:0000313" key="2">
    <source>
        <dbReference type="EMBL" id="XCM78182.1"/>
    </source>
</evidence>
<reference evidence="2" key="1">
    <citation type="submission" date="2024-06" db="EMBL/GenBank/DDBJ databases">
        <title>The genome sequences of Kitasatospora sp. strain HUAS MG31.</title>
        <authorList>
            <person name="Mo P."/>
        </authorList>
    </citation>
    <scope>NUCLEOTIDE SEQUENCE</scope>
    <source>
        <strain evidence="2">HUAS MG31</strain>
    </source>
</reference>
<feature type="region of interest" description="Disordered" evidence="1">
    <location>
        <begin position="52"/>
        <end position="100"/>
    </location>
</feature>
<organism evidence="2">
    <name type="scientific">Kitasatospora camelliae</name>
    <dbReference type="NCBI Taxonomy" id="3156397"/>
    <lineage>
        <taxon>Bacteria</taxon>
        <taxon>Bacillati</taxon>
        <taxon>Actinomycetota</taxon>
        <taxon>Actinomycetes</taxon>
        <taxon>Kitasatosporales</taxon>
        <taxon>Streptomycetaceae</taxon>
        <taxon>Kitasatospora</taxon>
    </lineage>
</organism>
<dbReference type="InterPro" id="IPR011042">
    <property type="entry name" value="6-blade_b-propeller_TolB-like"/>
</dbReference>
<dbReference type="RefSeq" id="WP_354637925.1">
    <property type="nucleotide sequence ID" value="NZ_CP159872.1"/>
</dbReference>
<sequence>MTESVVTRSATAVPAGGVRPKRVGRARRLALAVPLAAISAVGLVACDNPQHGDTAQDNATPTAPAAPTASDSAAASASPSTSAAASPSPTAQAPNGTAGTALTISDGTQFVLMNGTSVDFGTPVRDLVWSPDGKKAAFINGTGDLAVANPDGTGQVVVAKNPGGQTWTHPAWQVAAADSQYSIPAKNNLIFTVSEGGKLKLKRVSARATGAVPEVLSLGAVSGGPEVVVPPMTGNSWPSGGGTQGTSVYANEDGQVYIRDEYLRQQGGPITKGSEPALSPDGHDVVFVRSVDGHAHVFRAPLSREGAPKDLTPNATTDFHEPAFSADGKTVAVRGADGVYTLPVNGSAAPTKVTDHAGHPAYHAQG</sequence>
<dbReference type="KEGG" id="kcm:ABWK59_04140"/>
<dbReference type="Gene3D" id="2.120.10.30">
    <property type="entry name" value="TolB, C-terminal domain"/>
    <property type="match status" value="2"/>
</dbReference>
<evidence type="ECO:0000256" key="1">
    <source>
        <dbReference type="SAM" id="MobiDB-lite"/>
    </source>
</evidence>
<dbReference type="EMBL" id="CP159872">
    <property type="protein sequence ID" value="XCM78182.1"/>
    <property type="molecule type" value="Genomic_DNA"/>
</dbReference>
<dbReference type="SUPFAM" id="SSF82171">
    <property type="entry name" value="DPP6 N-terminal domain-like"/>
    <property type="match status" value="1"/>
</dbReference>
<feature type="compositionally biased region" description="Low complexity" evidence="1">
    <location>
        <begin position="55"/>
        <end position="95"/>
    </location>
</feature>
<proteinExistence type="predicted"/>